<accession>A0ABP7YKH6</accession>
<organism evidence="1 2">
    <name type="scientific">Sphingobacterium kyonggiense</name>
    <dbReference type="NCBI Taxonomy" id="714075"/>
    <lineage>
        <taxon>Bacteria</taxon>
        <taxon>Pseudomonadati</taxon>
        <taxon>Bacteroidota</taxon>
        <taxon>Sphingobacteriia</taxon>
        <taxon>Sphingobacteriales</taxon>
        <taxon>Sphingobacteriaceae</taxon>
        <taxon>Sphingobacterium</taxon>
    </lineage>
</organism>
<evidence type="ECO:0000313" key="1">
    <source>
        <dbReference type="EMBL" id="GAA4136616.1"/>
    </source>
</evidence>
<reference evidence="2" key="1">
    <citation type="journal article" date="2019" name="Int. J. Syst. Evol. Microbiol.">
        <title>The Global Catalogue of Microorganisms (GCM) 10K type strain sequencing project: providing services to taxonomists for standard genome sequencing and annotation.</title>
        <authorList>
            <consortium name="The Broad Institute Genomics Platform"/>
            <consortium name="The Broad Institute Genome Sequencing Center for Infectious Disease"/>
            <person name="Wu L."/>
            <person name="Ma J."/>
        </authorList>
    </citation>
    <scope>NUCLEOTIDE SEQUENCE [LARGE SCALE GENOMIC DNA]</scope>
    <source>
        <strain evidence="2">JCM 16704</strain>
    </source>
</reference>
<comment type="caution">
    <text evidence="1">The sequence shown here is derived from an EMBL/GenBank/DDBJ whole genome shotgun (WGS) entry which is preliminary data.</text>
</comment>
<dbReference type="SMART" id="SM00671">
    <property type="entry name" value="SEL1"/>
    <property type="match status" value="3"/>
</dbReference>
<name>A0ABP7YKH6_9SPHI</name>
<protein>
    <recommendedName>
        <fullName evidence="3">Sel1 repeat family protein</fullName>
    </recommendedName>
</protein>
<sequence length="236" mass="26537">MGYSQVVDDHSDCNAARKALKEGKINEAIIGFKKGAAKNCASSMDALGIVYSYPEYKINNYVEAKKWFTQASNAGYSEAKTNLAMMAYLGHGEPKNLKKSAQQLEELLYQSVTPLDIQYLSELYFEDSTAVDQKRLRNYLEIARLKQIPISYLMTAYVMLIKSESGDDPIVWLEKAHDADIIDAVMLLGSMYEKGTKFNSIDILKAKKYYAAGIGYKLDGAQEAYNRVESIIKKMK</sequence>
<dbReference type="Proteomes" id="UP001500101">
    <property type="component" value="Unassembled WGS sequence"/>
</dbReference>
<gene>
    <name evidence="1" type="ORF">GCM10022216_11920</name>
</gene>
<evidence type="ECO:0000313" key="2">
    <source>
        <dbReference type="Proteomes" id="UP001500101"/>
    </source>
</evidence>
<dbReference type="InterPro" id="IPR011990">
    <property type="entry name" value="TPR-like_helical_dom_sf"/>
</dbReference>
<evidence type="ECO:0008006" key="3">
    <source>
        <dbReference type="Google" id="ProtNLM"/>
    </source>
</evidence>
<dbReference type="Gene3D" id="1.25.40.10">
    <property type="entry name" value="Tetratricopeptide repeat domain"/>
    <property type="match status" value="1"/>
</dbReference>
<dbReference type="PANTHER" id="PTHR11102">
    <property type="entry name" value="SEL-1-LIKE PROTEIN"/>
    <property type="match status" value="1"/>
</dbReference>
<dbReference type="SUPFAM" id="SSF81901">
    <property type="entry name" value="HCP-like"/>
    <property type="match status" value="1"/>
</dbReference>
<keyword evidence="2" id="KW-1185">Reference proteome</keyword>
<dbReference type="PANTHER" id="PTHR11102:SF160">
    <property type="entry name" value="ERAD-ASSOCIATED E3 UBIQUITIN-PROTEIN LIGASE COMPONENT HRD3"/>
    <property type="match status" value="1"/>
</dbReference>
<dbReference type="EMBL" id="BAAAZI010000006">
    <property type="protein sequence ID" value="GAA4136616.1"/>
    <property type="molecule type" value="Genomic_DNA"/>
</dbReference>
<proteinExistence type="predicted"/>
<dbReference type="InterPro" id="IPR006597">
    <property type="entry name" value="Sel1-like"/>
</dbReference>
<dbReference type="InterPro" id="IPR050767">
    <property type="entry name" value="Sel1_AlgK"/>
</dbReference>